<name>A0A383U3E1_9FLAO</name>
<dbReference type="InterPro" id="IPR003834">
    <property type="entry name" value="Cyt_c_assmbl_TM_dom"/>
</dbReference>
<feature type="transmembrane region" description="Helical" evidence="7">
    <location>
        <begin position="494"/>
        <end position="516"/>
    </location>
</feature>
<dbReference type="GO" id="GO:0047134">
    <property type="term" value="F:protein-disulfide reductase [NAD(P)H] activity"/>
    <property type="evidence" value="ECO:0007669"/>
    <property type="project" value="UniProtKB-EC"/>
</dbReference>
<evidence type="ECO:0000256" key="4">
    <source>
        <dbReference type="ARBA" id="ARBA00022989"/>
    </source>
</evidence>
<dbReference type="PANTHER" id="PTHR32234:SF0">
    <property type="entry name" value="THIOL:DISULFIDE INTERCHANGE PROTEIN DSBD"/>
    <property type="match status" value="1"/>
</dbReference>
<feature type="compositionally biased region" description="Acidic residues" evidence="6">
    <location>
        <begin position="181"/>
        <end position="196"/>
    </location>
</feature>
<organism evidence="11 12">
    <name type="scientific">Candidatus Ornithobacterium hominis</name>
    <dbReference type="NCBI Taxonomy" id="2497989"/>
    <lineage>
        <taxon>Bacteria</taxon>
        <taxon>Pseudomonadati</taxon>
        <taxon>Bacteroidota</taxon>
        <taxon>Flavobacteriia</taxon>
        <taxon>Flavobacteriales</taxon>
        <taxon>Weeksellaceae</taxon>
        <taxon>Ornithobacterium</taxon>
    </lineage>
</organism>
<evidence type="ECO:0000259" key="10">
    <source>
        <dbReference type="Pfam" id="PF11412"/>
    </source>
</evidence>
<evidence type="ECO:0000256" key="5">
    <source>
        <dbReference type="ARBA" id="ARBA00023136"/>
    </source>
</evidence>
<protein>
    <submittedName>
        <fullName evidence="11">Thiol:disulfide interchange protein DsbD</fullName>
        <ecNumber evidence="11">1.8.1.8</ecNumber>
    </submittedName>
</protein>
<dbReference type="GO" id="GO:0017004">
    <property type="term" value="P:cytochrome complex assembly"/>
    <property type="evidence" value="ECO:0007669"/>
    <property type="project" value="UniProtKB-KW"/>
</dbReference>
<keyword evidence="4 7" id="KW-1133">Transmembrane helix</keyword>
<feature type="signal peptide" evidence="8">
    <location>
        <begin position="1"/>
        <end position="17"/>
    </location>
</feature>
<feature type="transmembrane region" description="Helical" evidence="7">
    <location>
        <begin position="425"/>
        <end position="443"/>
    </location>
</feature>
<sequence length="704" mass="78819">MAARRFIRFLFSLFFVACTTLSGQVLQPVKWTQNVKKNSDGTHNLIFKAEIEKDWHLYSTRHKRGGIGIPTAFDFQKSTDYQLVGTIKEEGNLHDEFSAAFQEQQVYFSDKAIFTQNIKVNQPTKLEVEVMFQVCDDQRCLPPDYKTFQFDLKPAESSAKNAAELKSNEIKENSSLKNEIESDNQEITDAEEDSAENENGLTQNFNEISSEKIVTDKEVKEVEITNSNANRSIWEIFVFGFLGGFAALLMPCIFPMIPLTVSMFTKQSKSRSSGISKALIYGISIIVIYVLLGMLITMAFGPSALNALATNPWVNIAFFILFIVFAVSFFGAFEITLPSKWINKSDKAADQGGLIGIFFMALTLALVSFSCTGPIIGTLLVDSVSSGEKLGPAVGMFGFSLALALPFTLFALFPSWLNSLPKSGGWLNTVKVSLGFIELAFALKFLSNADLVLQMHWLEREVFLAAWIGIFLIMGLYILNIFQMKNDGNSNGIGWGRMLFGIFTFIFVAYMIPGLFGAPLKKLSGLIPPKHYSESPLGLGGGGTSAVVDLPEHAEFGPHQIPTFHDVEDAFAYAEKVNKPVMLDFTGDACANCRLVEDNVWSDPRVKEKLTKDVVLASLYVDRFIELPEEDKVYSEEKGRKLRTIGDKWSAYQIKYFKSNSQPLYILIDKEMNRYTEPMGAELNVEDYLEWIENGVENYKKQNP</sequence>
<dbReference type="InterPro" id="IPR036249">
    <property type="entry name" value="Thioredoxin-like_sf"/>
</dbReference>
<proteinExistence type="predicted"/>
<keyword evidence="5 7" id="KW-0472">Membrane</keyword>
<feature type="region of interest" description="Disordered" evidence="6">
    <location>
        <begin position="163"/>
        <end position="202"/>
    </location>
</feature>
<feature type="transmembrane region" description="Helical" evidence="7">
    <location>
        <begin position="313"/>
        <end position="333"/>
    </location>
</feature>
<gene>
    <name evidence="11" type="primary">dsbD</name>
    <name evidence="11" type="ORF">SAMEA104719789_01565</name>
</gene>
<feature type="transmembrane region" description="Helical" evidence="7">
    <location>
        <begin position="463"/>
        <end position="482"/>
    </location>
</feature>
<dbReference type="RefSeq" id="WP_119059737.1">
    <property type="nucleotide sequence ID" value="NZ_UNSC01000007.1"/>
</dbReference>
<feature type="transmembrane region" description="Helical" evidence="7">
    <location>
        <begin position="278"/>
        <end position="301"/>
    </location>
</feature>
<dbReference type="InterPro" id="IPR028250">
    <property type="entry name" value="DsbDN"/>
</dbReference>
<keyword evidence="12" id="KW-1185">Reference proteome</keyword>
<keyword evidence="3" id="KW-0201">Cytochrome c-type biogenesis</keyword>
<dbReference type="Pfam" id="PF11412">
    <property type="entry name" value="DsbD_N"/>
    <property type="match status" value="1"/>
</dbReference>
<feature type="transmembrane region" description="Helical" evidence="7">
    <location>
        <begin position="236"/>
        <end position="257"/>
    </location>
</feature>
<feature type="domain" description="Thiol:disulfide interchange protein DsbD N-terminal" evidence="10">
    <location>
        <begin position="33"/>
        <end position="150"/>
    </location>
</feature>
<dbReference type="Pfam" id="PF02683">
    <property type="entry name" value="DsbD_TM"/>
    <property type="match status" value="1"/>
</dbReference>
<keyword evidence="8" id="KW-0732">Signal</keyword>
<dbReference type="PANTHER" id="PTHR32234">
    <property type="entry name" value="THIOL:DISULFIDE INTERCHANGE PROTEIN DSBD"/>
    <property type="match status" value="1"/>
</dbReference>
<dbReference type="EMBL" id="UNSC01000007">
    <property type="protein sequence ID" value="SZD74107.1"/>
    <property type="molecule type" value="Genomic_DNA"/>
</dbReference>
<feature type="transmembrane region" description="Helical" evidence="7">
    <location>
        <begin position="393"/>
        <end position="413"/>
    </location>
</feature>
<dbReference type="InterPro" id="IPR036929">
    <property type="entry name" value="DsbDN_sf"/>
</dbReference>
<evidence type="ECO:0000256" key="1">
    <source>
        <dbReference type="ARBA" id="ARBA00004141"/>
    </source>
</evidence>
<dbReference type="Gene3D" id="3.40.30.10">
    <property type="entry name" value="Glutaredoxin"/>
    <property type="match status" value="1"/>
</dbReference>
<comment type="subcellular location">
    <subcellularLocation>
        <location evidence="1">Membrane</location>
        <topology evidence="1">Multi-pass membrane protein</topology>
    </subcellularLocation>
</comment>
<evidence type="ECO:0000313" key="11">
    <source>
        <dbReference type="EMBL" id="SZD74107.1"/>
    </source>
</evidence>
<dbReference type="AlphaFoldDB" id="A0A383U3E1"/>
<feature type="compositionally biased region" description="Basic and acidic residues" evidence="6">
    <location>
        <begin position="166"/>
        <end position="180"/>
    </location>
</feature>
<evidence type="ECO:0000313" key="12">
    <source>
        <dbReference type="Proteomes" id="UP000262142"/>
    </source>
</evidence>
<dbReference type="GO" id="GO:0016020">
    <property type="term" value="C:membrane"/>
    <property type="evidence" value="ECO:0007669"/>
    <property type="project" value="UniProtKB-SubCell"/>
</dbReference>
<dbReference type="OrthoDB" id="9811036at2"/>
<feature type="domain" description="Cytochrome C biogenesis protein transmembrane" evidence="9">
    <location>
        <begin position="237"/>
        <end position="447"/>
    </location>
</feature>
<evidence type="ECO:0000256" key="6">
    <source>
        <dbReference type="SAM" id="MobiDB-lite"/>
    </source>
</evidence>
<evidence type="ECO:0000256" key="2">
    <source>
        <dbReference type="ARBA" id="ARBA00022692"/>
    </source>
</evidence>
<evidence type="ECO:0000256" key="7">
    <source>
        <dbReference type="SAM" id="Phobius"/>
    </source>
</evidence>
<dbReference type="EC" id="1.8.1.8" evidence="11"/>
<evidence type="ECO:0000259" key="9">
    <source>
        <dbReference type="Pfam" id="PF02683"/>
    </source>
</evidence>
<evidence type="ECO:0000256" key="3">
    <source>
        <dbReference type="ARBA" id="ARBA00022748"/>
    </source>
</evidence>
<evidence type="ECO:0000256" key="8">
    <source>
        <dbReference type="SAM" id="SignalP"/>
    </source>
</evidence>
<keyword evidence="11" id="KW-0560">Oxidoreductase</keyword>
<dbReference type="Proteomes" id="UP000262142">
    <property type="component" value="Unassembled WGS sequence"/>
</dbReference>
<feature type="transmembrane region" description="Helical" evidence="7">
    <location>
        <begin position="354"/>
        <end position="381"/>
    </location>
</feature>
<dbReference type="Pfam" id="PF13899">
    <property type="entry name" value="Thioredoxin_7"/>
    <property type="match status" value="1"/>
</dbReference>
<feature type="chain" id="PRO_5016830076" evidence="8">
    <location>
        <begin position="18"/>
        <end position="704"/>
    </location>
</feature>
<reference evidence="11 12" key="1">
    <citation type="submission" date="2018-09" db="EMBL/GenBank/DDBJ databases">
        <authorList>
            <consortium name="Pathogen Informatics"/>
        </authorList>
    </citation>
    <scope>NUCLEOTIDE SEQUENCE [LARGE SCALE GENOMIC DNA]</scope>
    <source>
        <strain evidence="11 12">OH-22767</strain>
    </source>
</reference>
<dbReference type="SUPFAM" id="SSF52833">
    <property type="entry name" value="Thioredoxin-like"/>
    <property type="match status" value="1"/>
</dbReference>
<dbReference type="GO" id="GO:0045454">
    <property type="term" value="P:cell redox homeostasis"/>
    <property type="evidence" value="ECO:0007669"/>
    <property type="project" value="TreeGrafter"/>
</dbReference>
<dbReference type="Gene3D" id="2.60.40.1250">
    <property type="entry name" value="Thiol:disulfide interchange protein DsbD, N-terminal domain"/>
    <property type="match status" value="1"/>
</dbReference>
<accession>A0A383U3E1</accession>
<keyword evidence="2 7" id="KW-0812">Transmembrane</keyword>